<evidence type="ECO:0000256" key="12">
    <source>
        <dbReference type="SAM" id="SignalP"/>
    </source>
</evidence>
<evidence type="ECO:0000256" key="10">
    <source>
        <dbReference type="PROSITE-ProRule" id="PRU01360"/>
    </source>
</evidence>
<dbReference type="InterPro" id="IPR039426">
    <property type="entry name" value="TonB-dep_rcpt-like"/>
</dbReference>
<dbReference type="SUPFAM" id="SSF56935">
    <property type="entry name" value="Porins"/>
    <property type="match status" value="1"/>
</dbReference>
<evidence type="ECO:0000256" key="8">
    <source>
        <dbReference type="ARBA" id="ARBA00023136"/>
    </source>
</evidence>
<comment type="caution">
    <text evidence="15">The sequence shown here is derived from an EMBL/GenBank/DDBJ whole genome shotgun (WGS) entry which is preliminary data.</text>
</comment>
<evidence type="ECO:0000256" key="3">
    <source>
        <dbReference type="ARBA" id="ARBA00022452"/>
    </source>
</evidence>
<evidence type="ECO:0000259" key="14">
    <source>
        <dbReference type="Pfam" id="PF07715"/>
    </source>
</evidence>
<feature type="chain" id="PRO_5046022468" evidence="12">
    <location>
        <begin position="22"/>
        <end position="760"/>
    </location>
</feature>
<dbReference type="Pfam" id="PF07715">
    <property type="entry name" value="Plug"/>
    <property type="match status" value="1"/>
</dbReference>
<keyword evidence="6" id="KW-0406">Ion transport</keyword>
<evidence type="ECO:0000313" key="15">
    <source>
        <dbReference type="EMBL" id="GAA5494999.1"/>
    </source>
</evidence>
<evidence type="ECO:0000256" key="9">
    <source>
        <dbReference type="ARBA" id="ARBA00023237"/>
    </source>
</evidence>
<dbReference type="RefSeq" id="WP_346187855.1">
    <property type="nucleotide sequence ID" value="NZ_BAABRL010000003.1"/>
</dbReference>
<protein>
    <submittedName>
        <fullName evidence="15">Vitamin B12 transporter BtuB</fullName>
    </submittedName>
</protein>
<dbReference type="Gene3D" id="2.40.170.20">
    <property type="entry name" value="TonB-dependent receptor, beta-barrel domain"/>
    <property type="match status" value="1"/>
</dbReference>
<reference evidence="15 16" key="1">
    <citation type="submission" date="2024-02" db="EMBL/GenBank/DDBJ databases">
        <title>Rubritalea halochordaticola NBRC 107102.</title>
        <authorList>
            <person name="Ichikawa N."/>
            <person name="Katano-Makiyama Y."/>
            <person name="Hidaka K."/>
        </authorList>
    </citation>
    <scope>NUCLEOTIDE SEQUENCE [LARGE SCALE GENOMIC DNA]</scope>
    <source>
        <strain evidence="15 16">NBRC 107102</strain>
    </source>
</reference>
<keyword evidence="8 10" id="KW-0472">Membrane</keyword>
<evidence type="ECO:0000256" key="11">
    <source>
        <dbReference type="RuleBase" id="RU003357"/>
    </source>
</evidence>
<organism evidence="15 16">
    <name type="scientific">Rubritalea halochordaticola</name>
    <dbReference type="NCBI Taxonomy" id="714537"/>
    <lineage>
        <taxon>Bacteria</taxon>
        <taxon>Pseudomonadati</taxon>
        <taxon>Verrucomicrobiota</taxon>
        <taxon>Verrucomicrobiia</taxon>
        <taxon>Verrucomicrobiales</taxon>
        <taxon>Rubritaleaceae</taxon>
        <taxon>Rubritalea</taxon>
    </lineage>
</organism>
<evidence type="ECO:0000256" key="6">
    <source>
        <dbReference type="ARBA" id="ARBA00023065"/>
    </source>
</evidence>
<feature type="domain" description="TonB-dependent receptor plug" evidence="14">
    <location>
        <begin position="47"/>
        <end position="157"/>
    </location>
</feature>
<dbReference type="InterPro" id="IPR000531">
    <property type="entry name" value="Beta-barrel_TonB"/>
</dbReference>
<dbReference type="Pfam" id="PF00593">
    <property type="entry name" value="TonB_dep_Rec_b-barrel"/>
    <property type="match status" value="1"/>
</dbReference>
<dbReference type="PANTHER" id="PTHR30069:SF53">
    <property type="entry name" value="COLICIN I RECEPTOR-RELATED"/>
    <property type="match status" value="1"/>
</dbReference>
<gene>
    <name evidence="15" type="primary">btuB_2</name>
    <name evidence="15" type="ORF">Rhal01_01168</name>
</gene>
<dbReference type="PANTHER" id="PTHR30069">
    <property type="entry name" value="TONB-DEPENDENT OUTER MEMBRANE RECEPTOR"/>
    <property type="match status" value="1"/>
</dbReference>
<evidence type="ECO:0000313" key="16">
    <source>
        <dbReference type="Proteomes" id="UP001424741"/>
    </source>
</evidence>
<evidence type="ECO:0000256" key="1">
    <source>
        <dbReference type="ARBA" id="ARBA00004571"/>
    </source>
</evidence>
<proteinExistence type="inferred from homology"/>
<feature type="signal peptide" evidence="12">
    <location>
        <begin position="1"/>
        <end position="21"/>
    </location>
</feature>
<keyword evidence="2 10" id="KW-0813">Transport</keyword>
<sequence length="760" mass="85303">MKQTLHLKLLPLLAVTGGLHADEDLPKDPIYQLEESVITANSNPVDAPGTRPELYRDDFAVWEPTDAADLLRYFPNVNVNKPAIGSDESLIAVRDQSALANGRLWVLVDGFPISNPLRAGAAGAPRLNLVDPQTIDSVELQYGLFSAAYGGYASAGVIHYRTLPVDQRAIEAGIRYFWHDFDLYGTNDVYEGYRTNFRVSERIGDWGIGISGSYLEEEGNPQRFFTTTNFGPGPGGPPTPVTGAYLDKNPEGEERLVYGSQGTRQTTVGTVALDLEHYFETATLRWTSRYSERKSVADDPESYLTHAITGQPVNSGNAVFEGRPFRINPGLNGSETRRESEWLNGLGLSGDLPRDWTYDLTLSAFQILESVNENANRITETPDAYWLNGKATFSKSEIFGHETLDGYVGYEWTRGVLENLNLNGDGSFDQRTGGQTDVHALFATLGWQIADNWKAIAGLRAERWASSDGFADYTVTSLPPGPPVTSIERDRYEDREETGLSPKFTLEYEINSEDRLSLNLAHTYRFPLVQELYRLEEDVDGTLILSNPDLQPEVSDSIELSWIRNLEKGRFRLTFFQNTTEDAILQQFVDPSGPAGPGLPPPPRQPPSYNNIDEVKTYGLEAFVLRRDFLIPRLEASFGAGWMHSEIECYDTNPTVEGNEYPGVPKWRANASLRYRWSENLETAIGGRYQSHIFERIDNADTKNTYQAVGERLIFDLSAQYRFDNGISLSARIDNLFDEIAYTNRPERQRTFSIGAEWRY</sequence>
<feature type="domain" description="TonB-dependent receptor-like beta-barrel" evidence="13">
    <location>
        <begin position="227"/>
        <end position="736"/>
    </location>
</feature>
<dbReference type="EMBL" id="BAABRL010000003">
    <property type="protein sequence ID" value="GAA5494999.1"/>
    <property type="molecule type" value="Genomic_DNA"/>
</dbReference>
<dbReference type="Gene3D" id="2.170.130.10">
    <property type="entry name" value="TonB-dependent receptor, plug domain"/>
    <property type="match status" value="1"/>
</dbReference>
<comment type="subcellular location">
    <subcellularLocation>
        <location evidence="1 10">Cell outer membrane</location>
        <topology evidence="1 10">Multi-pass membrane protein</topology>
    </subcellularLocation>
</comment>
<keyword evidence="9 10" id="KW-0998">Cell outer membrane</keyword>
<evidence type="ECO:0000256" key="2">
    <source>
        <dbReference type="ARBA" id="ARBA00022448"/>
    </source>
</evidence>
<dbReference type="Proteomes" id="UP001424741">
    <property type="component" value="Unassembled WGS sequence"/>
</dbReference>
<keyword evidence="7 11" id="KW-0798">TonB box</keyword>
<accession>A0ABP9UWZ9</accession>
<evidence type="ECO:0000259" key="13">
    <source>
        <dbReference type="Pfam" id="PF00593"/>
    </source>
</evidence>
<keyword evidence="3 10" id="KW-1134">Transmembrane beta strand</keyword>
<name>A0ABP9UWZ9_9BACT</name>
<dbReference type="PROSITE" id="PS52016">
    <property type="entry name" value="TONB_DEPENDENT_REC_3"/>
    <property type="match status" value="1"/>
</dbReference>
<dbReference type="InterPro" id="IPR012910">
    <property type="entry name" value="Plug_dom"/>
</dbReference>
<evidence type="ECO:0000256" key="7">
    <source>
        <dbReference type="ARBA" id="ARBA00023077"/>
    </source>
</evidence>
<keyword evidence="16" id="KW-1185">Reference proteome</keyword>
<dbReference type="InterPro" id="IPR036942">
    <property type="entry name" value="Beta-barrel_TonB_sf"/>
</dbReference>
<dbReference type="InterPro" id="IPR037066">
    <property type="entry name" value="Plug_dom_sf"/>
</dbReference>
<evidence type="ECO:0000256" key="5">
    <source>
        <dbReference type="ARBA" id="ARBA00022729"/>
    </source>
</evidence>
<keyword evidence="4 10" id="KW-0812">Transmembrane</keyword>
<keyword evidence="5 12" id="KW-0732">Signal</keyword>
<comment type="similarity">
    <text evidence="10 11">Belongs to the TonB-dependent receptor family.</text>
</comment>
<evidence type="ECO:0000256" key="4">
    <source>
        <dbReference type="ARBA" id="ARBA00022692"/>
    </source>
</evidence>